<dbReference type="KEGG" id="rfr:Rfer_0424"/>
<reference evidence="3" key="1">
    <citation type="submission" date="2006-02" db="EMBL/GenBank/DDBJ databases">
        <title>Complete sequence of chromosome of Rhodoferax ferrireducens DSM 15236.</title>
        <authorList>
            <person name="Copeland A."/>
            <person name="Lucas S."/>
            <person name="Lapidus A."/>
            <person name="Barry K."/>
            <person name="Detter J.C."/>
            <person name="Glavina del Rio T."/>
            <person name="Hammon N."/>
            <person name="Israni S."/>
            <person name="Pitluck S."/>
            <person name="Brettin T."/>
            <person name="Bruce D."/>
            <person name="Han C."/>
            <person name="Tapia R."/>
            <person name="Gilna P."/>
            <person name="Kiss H."/>
            <person name="Schmutz J."/>
            <person name="Larimer F."/>
            <person name="Land M."/>
            <person name="Kyrpides N."/>
            <person name="Ivanova N."/>
            <person name="Richardson P."/>
        </authorList>
    </citation>
    <scope>NUCLEOTIDE SEQUENCE [LARGE SCALE GENOMIC DNA]</scope>
    <source>
        <strain evidence="3">ATCC BAA-621 / DSM 15236 / T118</strain>
    </source>
</reference>
<dbReference type="eggNOG" id="ENOG50336ND">
    <property type="taxonomic scope" value="Bacteria"/>
</dbReference>
<evidence type="ECO:0000313" key="3">
    <source>
        <dbReference type="Proteomes" id="UP000008332"/>
    </source>
</evidence>
<sequence>MKTKFAAITLVLASGLIAGTPALADVTRAQVKTELAEAIRTGDMLAPGNRGLKLNELYPSRYPAKQVQASLTREQVKAELAQAIRTGDMLASGEQSRKLNELYPSRYPAKQVQATLSREQVKAELAEAIRTGNFMISDNGQKCNEAHPSMHPSV</sequence>
<keyword evidence="3" id="KW-1185">Reference proteome</keyword>
<accession>Q221X5</accession>
<organism evidence="2 3">
    <name type="scientific">Albidiferax ferrireducens (strain ATCC BAA-621 / DSM 15236 / T118)</name>
    <name type="common">Rhodoferax ferrireducens</name>
    <dbReference type="NCBI Taxonomy" id="338969"/>
    <lineage>
        <taxon>Bacteria</taxon>
        <taxon>Pseudomonadati</taxon>
        <taxon>Pseudomonadota</taxon>
        <taxon>Betaproteobacteria</taxon>
        <taxon>Burkholderiales</taxon>
        <taxon>Comamonadaceae</taxon>
        <taxon>Rhodoferax</taxon>
    </lineage>
</organism>
<proteinExistence type="predicted"/>
<dbReference type="Proteomes" id="UP000008332">
    <property type="component" value="Chromosome"/>
</dbReference>
<dbReference type="EMBL" id="CP000267">
    <property type="protein sequence ID" value="ABD68178.1"/>
    <property type="molecule type" value="Genomic_DNA"/>
</dbReference>
<evidence type="ECO:0000313" key="2">
    <source>
        <dbReference type="EMBL" id="ABD68178.1"/>
    </source>
</evidence>
<evidence type="ECO:0008006" key="4">
    <source>
        <dbReference type="Google" id="ProtNLM"/>
    </source>
</evidence>
<keyword evidence="1" id="KW-0732">Signal</keyword>
<dbReference type="Pfam" id="PF13663">
    <property type="entry name" value="DUF4148"/>
    <property type="match status" value="2"/>
</dbReference>
<dbReference type="AlphaFoldDB" id="Q221X5"/>
<feature type="chain" id="PRO_5004200308" description="DUF4148 domain-containing protein" evidence="1">
    <location>
        <begin position="25"/>
        <end position="154"/>
    </location>
</feature>
<dbReference type="STRING" id="338969.Rfer_0424"/>
<gene>
    <name evidence="2" type="ordered locus">Rfer_0424</name>
</gene>
<dbReference type="OrthoDB" id="8656910at2"/>
<dbReference type="InterPro" id="IPR025421">
    <property type="entry name" value="DUF4148"/>
</dbReference>
<evidence type="ECO:0000256" key="1">
    <source>
        <dbReference type="SAM" id="SignalP"/>
    </source>
</evidence>
<dbReference type="RefSeq" id="WP_011462751.1">
    <property type="nucleotide sequence ID" value="NC_007908.1"/>
</dbReference>
<protein>
    <recommendedName>
        <fullName evidence="4">DUF4148 domain-containing protein</fullName>
    </recommendedName>
</protein>
<feature type="signal peptide" evidence="1">
    <location>
        <begin position="1"/>
        <end position="24"/>
    </location>
</feature>
<name>Q221X5_ALBFT</name>
<dbReference type="HOGENOM" id="CLU_1702865_0_0_4"/>